<dbReference type="GO" id="GO:0005737">
    <property type="term" value="C:cytoplasm"/>
    <property type="evidence" value="ECO:0007669"/>
    <property type="project" value="TreeGrafter"/>
</dbReference>
<name>A0A101UTW2_9ACTN</name>
<evidence type="ECO:0000256" key="2">
    <source>
        <dbReference type="ARBA" id="ARBA00022553"/>
    </source>
</evidence>
<feature type="domain" description="Carrier" evidence="7">
    <location>
        <begin position="1476"/>
        <end position="1551"/>
    </location>
</feature>
<keyword evidence="1" id="KW-0596">Phosphopantetheine</keyword>
<proteinExistence type="predicted"/>
<dbReference type="Gene3D" id="3.40.50.720">
    <property type="entry name" value="NAD(P)-binding Rossmann-like Domain"/>
    <property type="match status" value="1"/>
</dbReference>
<evidence type="ECO:0000256" key="5">
    <source>
        <dbReference type="ARBA" id="ARBA00023315"/>
    </source>
</evidence>
<dbReference type="GO" id="GO:0004315">
    <property type="term" value="F:3-oxoacyl-[acyl-carrier-protein] synthase activity"/>
    <property type="evidence" value="ECO:0007669"/>
    <property type="project" value="InterPro"/>
</dbReference>
<evidence type="ECO:0000313" key="9">
    <source>
        <dbReference type="EMBL" id="KUO16783.1"/>
    </source>
</evidence>
<organism evidence="9 10">
    <name type="scientific">Streptomyces dysideae</name>
    <dbReference type="NCBI Taxonomy" id="909626"/>
    <lineage>
        <taxon>Bacteria</taxon>
        <taxon>Bacillati</taxon>
        <taxon>Actinomycetota</taxon>
        <taxon>Actinomycetes</taxon>
        <taxon>Kitasatosporales</taxon>
        <taxon>Streptomycetaceae</taxon>
        <taxon>Streptomyces</taxon>
    </lineage>
</organism>
<dbReference type="Gene3D" id="1.10.1200.10">
    <property type="entry name" value="ACP-like"/>
    <property type="match status" value="1"/>
</dbReference>
<dbReference type="InterPro" id="IPR050091">
    <property type="entry name" value="PKS_NRPS_Biosynth_Enz"/>
</dbReference>
<dbReference type="Pfam" id="PF00698">
    <property type="entry name" value="Acyl_transf_1"/>
    <property type="match status" value="1"/>
</dbReference>
<dbReference type="EMBL" id="LMXB01000083">
    <property type="protein sequence ID" value="KUO16783.1"/>
    <property type="molecule type" value="Genomic_DNA"/>
</dbReference>
<dbReference type="CDD" id="cd00833">
    <property type="entry name" value="PKS"/>
    <property type="match status" value="1"/>
</dbReference>
<dbReference type="InterPro" id="IPR020806">
    <property type="entry name" value="PKS_PP-bd"/>
</dbReference>
<dbReference type="InterPro" id="IPR049490">
    <property type="entry name" value="C883_1060-like_KR_N"/>
</dbReference>
<evidence type="ECO:0000259" key="8">
    <source>
        <dbReference type="PROSITE" id="PS52004"/>
    </source>
</evidence>
<dbReference type="InterPro" id="IPR009081">
    <property type="entry name" value="PP-bd_ACP"/>
</dbReference>
<dbReference type="Pfam" id="PF08659">
    <property type="entry name" value="KR"/>
    <property type="match status" value="1"/>
</dbReference>
<dbReference type="Gene3D" id="3.40.47.10">
    <property type="match status" value="1"/>
</dbReference>
<dbReference type="Pfam" id="PF00550">
    <property type="entry name" value="PP-binding"/>
    <property type="match status" value="1"/>
</dbReference>
<accession>A0A101UTW2</accession>
<dbReference type="Proteomes" id="UP000053260">
    <property type="component" value="Unassembled WGS sequence"/>
</dbReference>
<dbReference type="InterPro" id="IPR016035">
    <property type="entry name" value="Acyl_Trfase/lysoPLipase"/>
</dbReference>
<dbReference type="InterPro" id="IPR036291">
    <property type="entry name" value="NAD(P)-bd_dom_sf"/>
</dbReference>
<evidence type="ECO:0000259" key="7">
    <source>
        <dbReference type="PROSITE" id="PS50075"/>
    </source>
</evidence>
<dbReference type="SMART" id="SM00823">
    <property type="entry name" value="PKS_PP"/>
    <property type="match status" value="1"/>
</dbReference>
<dbReference type="Gene3D" id="3.40.366.10">
    <property type="entry name" value="Malonyl-Coenzyme A Acyl Carrier Protein, domain 2"/>
    <property type="match status" value="1"/>
</dbReference>
<dbReference type="PROSITE" id="PS50075">
    <property type="entry name" value="CARRIER"/>
    <property type="match status" value="1"/>
</dbReference>
<evidence type="ECO:0000256" key="3">
    <source>
        <dbReference type="ARBA" id="ARBA00022679"/>
    </source>
</evidence>
<feature type="compositionally biased region" description="Basic residues" evidence="6">
    <location>
        <begin position="14"/>
        <end position="28"/>
    </location>
</feature>
<sequence length="1612" mass="171970">MRGAAPPAGARAAQPHRPHPPRSPSRRRAGAEPPPLEGLVTDRPYDETAHEGRIAVVGMDCRLPGARNHAEFWRDLLAGTDRIADVDEEALLAAGVPREQLATPRYVRRASVVEDADLFDASFFYLSAREAERMDPQLRLFLQSSWGALEHSGHDSEQYAGRIGVFAGSLSSTYLLNNVLTGEKGFGGSVQRLRQDLPTLMGNDPNYLATRVSYHLNLTGPSISVQTACSTSLVAVHTAVQSLLGEECDVALAGGVALRFPQQAGYVHETDGITSASGTVRPFDAGADGTVFGNGVGVVVLKRLSDALADGDTVWAVIRGSAVGNDGADRAGYSAPGVRGQAAVLAEALAVAGVDPAEVGYLEAHGTGTAMGDPIELTATAQVYDTEGAPPLTIGSVKANLGHLSTAAGVVGLIKCVLMLHHRTLVPTPHFTEWNPECPVEGTRFRVGTAVEPWQDERGPLRAAVTSTGMGGTTAHVVLEEAPAEPPEERVPAAPVVVLPVSAKSPAALETARAALADHLEATAPEADGPLGDIGLEDVAHTLATGRRTFNYRTVITAPDRATAVRALRSGDPRHAHQDSGQPAERPVVLLFPGQGAQHPGMGRGWYEHLPVYRAAFDECAELLLPQLGLDLREVLYGQAPGGHDLNRTRLTQPALFAVEYSLARQWESWGVRPSALLGHSVGEYVAATLAGVFRLPDALRVISERGRLMDELPAGAMAAVMLSPEELAGRLGDEVSLAAVNEPAVCTVAGPREAVRDLLARLTADGVAHRKVVTSHAFHSAMMQPAVAPFTELLRGIELRRPRIPFVSNRTGTWIRDEEATDPAYWAGQLRDTVRFADGVSTLLAQGEQLFLEAGPGQTLVTFTRRHPGRETGVPVIASAARTRDPEADLTAVHAALGRLWAAGQPVDWAGLYAERARRRVPLPTYPFEGVRYWVEPGTAVTTGTGPAASGSVPKLPLDDWMSAPVWRPAVGTPDTSAGPVEEPVLLFADPDGTAGRLAGHAFSGEVITVLAGGGYRREGDVWTVRPASEEDHARLVAELLAAGRLPQRVVHAWSVGPLPAERGIERFEQAQHHGLYSLIALVKAFSEHGVTEPVQLDLVSAGAYAVTPEEPEPAAELVTLAVAARVIGQEHGNLGSRHFDLPARPDERSLRTLAAELAGHRRPEVAVALRGSTRWIAEMARIRADWAVGGTSRLRQEGVYLITGGLGEIGSTIARWLHRECGARLALLTRDALPAREAWDDWVAGHPDDDETALRIVRLRALEADGAAPFLVNADVADEGALRAAVEKVEAQFGRLDGVVHAAGLPSEQWDRAITAASVEQCGWHFVAKAHGQIALEKVLADHPVDFCLMLSSLAGVLGGLRLLGYGAANHFMDAAAERANRGLERTVWISAAWDVWQHHQDEKRAISAIGRSMDDKAIQPEEGLEVIRRLLTLRDVSHVAVSTWDIDYRLDQWVRDERVSRPTAGAASSPQAESAGDLDDQVARLVRDLLGEADMPLDGDIFEYGGDSLLIVRLLSDIRTHLSVEVPLADVLGEPTPRALAALVQERLDARAQGDDGGERGGDAAAQDAEVAALADELTGLDATELESLLAAAETDPAAANDTAQETER</sequence>
<dbReference type="InterPro" id="IPR006162">
    <property type="entry name" value="Ppantetheine_attach_site"/>
</dbReference>
<reference evidence="9 10" key="1">
    <citation type="submission" date="2015-10" db="EMBL/GenBank/DDBJ databases">
        <title>Draft genome sequence of Streptomyces sp. RV15, isolated from a marine sponge.</title>
        <authorList>
            <person name="Ruckert C."/>
            <person name="Abdelmohsen U.R."/>
            <person name="Winkler A."/>
            <person name="Hentschel U."/>
            <person name="Kalinowski J."/>
            <person name="Kampfer P."/>
            <person name="Glaeser S."/>
        </authorList>
    </citation>
    <scope>NUCLEOTIDE SEQUENCE [LARGE SCALE GENOMIC DNA]</scope>
    <source>
        <strain evidence="9 10">RV15</strain>
    </source>
</reference>
<dbReference type="PANTHER" id="PTHR43775">
    <property type="entry name" value="FATTY ACID SYNTHASE"/>
    <property type="match status" value="1"/>
</dbReference>
<keyword evidence="5" id="KW-0012">Acyltransferase</keyword>
<dbReference type="Pfam" id="PF21394">
    <property type="entry name" value="Beta-ketacyl_N"/>
    <property type="match status" value="1"/>
</dbReference>
<dbReference type="GO" id="GO:0005886">
    <property type="term" value="C:plasma membrane"/>
    <property type="evidence" value="ECO:0007669"/>
    <property type="project" value="TreeGrafter"/>
</dbReference>
<protein>
    <submittedName>
        <fullName evidence="9">Uncharacterized protein</fullName>
    </submittedName>
</protein>
<dbReference type="GO" id="GO:0017000">
    <property type="term" value="P:antibiotic biosynthetic process"/>
    <property type="evidence" value="ECO:0007669"/>
    <property type="project" value="UniProtKB-KW"/>
</dbReference>
<dbReference type="InterPro" id="IPR020841">
    <property type="entry name" value="PKS_Beta-ketoAc_synthase_dom"/>
</dbReference>
<dbReference type="SUPFAM" id="SSF47336">
    <property type="entry name" value="ACP-like"/>
    <property type="match status" value="1"/>
</dbReference>
<dbReference type="SUPFAM" id="SSF52151">
    <property type="entry name" value="FabD/lysophospholipase-like"/>
    <property type="match status" value="1"/>
</dbReference>
<dbReference type="InterPro" id="IPR036736">
    <property type="entry name" value="ACP-like_sf"/>
</dbReference>
<keyword evidence="2" id="KW-0597">Phosphoprotein</keyword>
<dbReference type="GO" id="GO:0071770">
    <property type="term" value="P:DIM/DIP cell wall layer assembly"/>
    <property type="evidence" value="ECO:0007669"/>
    <property type="project" value="TreeGrafter"/>
</dbReference>
<feature type="region of interest" description="Disordered" evidence="6">
    <location>
        <begin position="1589"/>
        <end position="1612"/>
    </location>
</feature>
<dbReference type="SUPFAM" id="SSF55048">
    <property type="entry name" value="Probable ACP-binding domain of malonyl-CoA ACP transacylase"/>
    <property type="match status" value="1"/>
</dbReference>
<dbReference type="InterPro" id="IPR016039">
    <property type="entry name" value="Thiolase-like"/>
</dbReference>
<keyword evidence="3" id="KW-0808">Transferase</keyword>
<feature type="domain" description="Ketosynthase family 3 (KS3)" evidence="8">
    <location>
        <begin position="51"/>
        <end position="481"/>
    </location>
</feature>
<dbReference type="InterPro" id="IPR001227">
    <property type="entry name" value="Ac_transferase_dom_sf"/>
</dbReference>
<dbReference type="Pfam" id="PF22621">
    <property type="entry name" value="CurL-like_PKS_C"/>
    <property type="match status" value="1"/>
</dbReference>
<dbReference type="GO" id="GO:0004312">
    <property type="term" value="F:fatty acid synthase activity"/>
    <property type="evidence" value="ECO:0007669"/>
    <property type="project" value="TreeGrafter"/>
</dbReference>
<dbReference type="InterPro" id="IPR014031">
    <property type="entry name" value="Ketoacyl_synth_C"/>
</dbReference>
<dbReference type="InterPro" id="IPR014030">
    <property type="entry name" value="Ketoacyl_synth_N"/>
</dbReference>
<dbReference type="SUPFAM" id="SSF51735">
    <property type="entry name" value="NAD(P)-binding Rossmann-fold domains"/>
    <property type="match status" value="2"/>
</dbReference>
<dbReference type="Gene3D" id="3.30.70.3290">
    <property type="match status" value="1"/>
</dbReference>
<dbReference type="PROSITE" id="PS00606">
    <property type="entry name" value="KS3_1"/>
    <property type="match status" value="1"/>
</dbReference>
<dbReference type="Pfam" id="PF02801">
    <property type="entry name" value="Ketoacyl-synt_C"/>
    <property type="match status" value="1"/>
</dbReference>
<dbReference type="SMART" id="SM00827">
    <property type="entry name" value="PKS_AT"/>
    <property type="match status" value="1"/>
</dbReference>
<feature type="region of interest" description="Disordered" evidence="6">
    <location>
        <begin position="1"/>
        <end position="45"/>
    </location>
</feature>
<comment type="caution">
    <text evidence="9">The sequence shown here is derived from an EMBL/GenBank/DDBJ whole genome shotgun (WGS) entry which is preliminary data.</text>
</comment>
<keyword evidence="4" id="KW-0045">Antibiotic biosynthesis</keyword>
<dbReference type="InterPro" id="IPR057326">
    <property type="entry name" value="KR_dom"/>
</dbReference>
<dbReference type="GO" id="GO:0006633">
    <property type="term" value="P:fatty acid biosynthetic process"/>
    <property type="evidence" value="ECO:0007669"/>
    <property type="project" value="InterPro"/>
</dbReference>
<dbReference type="SMART" id="SM00822">
    <property type="entry name" value="PKS_KR"/>
    <property type="match status" value="1"/>
</dbReference>
<dbReference type="InterPro" id="IPR016036">
    <property type="entry name" value="Malonyl_transacylase_ACP-bd"/>
</dbReference>
<keyword evidence="10" id="KW-1185">Reference proteome</keyword>
<dbReference type="InterPro" id="IPR014043">
    <property type="entry name" value="Acyl_transferase_dom"/>
</dbReference>
<gene>
    <name evidence="9" type="ORF">AQJ91_34010</name>
</gene>
<dbReference type="GO" id="GO:0031177">
    <property type="term" value="F:phosphopantetheine binding"/>
    <property type="evidence" value="ECO:0007669"/>
    <property type="project" value="InterPro"/>
</dbReference>
<dbReference type="InterPro" id="IPR018201">
    <property type="entry name" value="Ketoacyl_synth_AS"/>
</dbReference>
<dbReference type="Pfam" id="PF00109">
    <property type="entry name" value="ketoacyl-synt"/>
    <property type="match status" value="1"/>
</dbReference>
<dbReference type="SUPFAM" id="SSF53901">
    <property type="entry name" value="Thiolase-like"/>
    <property type="match status" value="1"/>
</dbReference>
<evidence type="ECO:0000256" key="4">
    <source>
        <dbReference type="ARBA" id="ARBA00023194"/>
    </source>
</evidence>
<dbReference type="PANTHER" id="PTHR43775:SF37">
    <property type="entry name" value="SI:DKEY-61P9.11"/>
    <property type="match status" value="1"/>
</dbReference>
<dbReference type="PROSITE" id="PS00012">
    <property type="entry name" value="PHOSPHOPANTETHEINE"/>
    <property type="match status" value="1"/>
</dbReference>
<dbReference type="STRING" id="909626.AQJ91_34010"/>
<dbReference type="PROSITE" id="PS52004">
    <property type="entry name" value="KS3_2"/>
    <property type="match status" value="1"/>
</dbReference>
<dbReference type="SMART" id="SM00825">
    <property type="entry name" value="PKS_KS"/>
    <property type="match status" value="1"/>
</dbReference>
<dbReference type="InterPro" id="IPR013968">
    <property type="entry name" value="PKS_KR"/>
</dbReference>
<evidence type="ECO:0000313" key="10">
    <source>
        <dbReference type="Proteomes" id="UP000053260"/>
    </source>
</evidence>
<evidence type="ECO:0000256" key="1">
    <source>
        <dbReference type="ARBA" id="ARBA00022450"/>
    </source>
</evidence>
<feature type="compositionally biased region" description="Low complexity" evidence="6">
    <location>
        <begin position="1"/>
        <end position="13"/>
    </location>
</feature>
<evidence type="ECO:0000256" key="6">
    <source>
        <dbReference type="SAM" id="MobiDB-lite"/>
    </source>
</evidence>